<sequence length="67" mass="7546">MLDDATKQKIREHIATHHDGFPTTKAKLVEACNDMSDFSEDDKKWFMDTLPDGDYNSAEEVTTALGL</sequence>
<protein>
    <recommendedName>
        <fullName evidence="3">DUF2795 domain-containing protein</fullName>
    </recommendedName>
</protein>
<name>A0A1F7GZF0_9BACT</name>
<comment type="caution">
    <text evidence="1">The sequence shown here is derived from an EMBL/GenBank/DDBJ whole genome shotgun (WGS) entry which is preliminary data.</text>
</comment>
<accession>A0A1F7GZF0</accession>
<dbReference type="Proteomes" id="UP000177159">
    <property type="component" value="Unassembled WGS sequence"/>
</dbReference>
<gene>
    <name evidence="1" type="ORF">A3C24_04175</name>
</gene>
<evidence type="ECO:0000313" key="2">
    <source>
        <dbReference type="Proteomes" id="UP000177159"/>
    </source>
</evidence>
<dbReference type="EMBL" id="MFZM01000010">
    <property type="protein sequence ID" value="OGK24268.1"/>
    <property type="molecule type" value="Genomic_DNA"/>
</dbReference>
<proteinExistence type="predicted"/>
<dbReference type="AlphaFoldDB" id="A0A1F7GZF0"/>
<evidence type="ECO:0008006" key="3">
    <source>
        <dbReference type="Google" id="ProtNLM"/>
    </source>
</evidence>
<organism evidence="1 2">
    <name type="scientific">Candidatus Roizmanbacteria bacterium RIFCSPHIGHO2_02_FULL_37_24</name>
    <dbReference type="NCBI Taxonomy" id="1802037"/>
    <lineage>
        <taxon>Bacteria</taxon>
        <taxon>Candidatus Roizmaniibacteriota</taxon>
    </lineage>
</organism>
<evidence type="ECO:0000313" key="1">
    <source>
        <dbReference type="EMBL" id="OGK24268.1"/>
    </source>
</evidence>
<reference evidence="1 2" key="1">
    <citation type="journal article" date="2016" name="Nat. Commun.">
        <title>Thousands of microbial genomes shed light on interconnected biogeochemical processes in an aquifer system.</title>
        <authorList>
            <person name="Anantharaman K."/>
            <person name="Brown C.T."/>
            <person name="Hug L.A."/>
            <person name="Sharon I."/>
            <person name="Castelle C.J."/>
            <person name="Probst A.J."/>
            <person name="Thomas B.C."/>
            <person name="Singh A."/>
            <person name="Wilkins M.J."/>
            <person name="Karaoz U."/>
            <person name="Brodie E.L."/>
            <person name="Williams K.H."/>
            <person name="Hubbard S.S."/>
            <person name="Banfield J.F."/>
        </authorList>
    </citation>
    <scope>NUCLEOTIDE SEQUENCE [LARGE SCALE GENOMIC DNA]</scope>
</reference>